<evidence type="ECO:0000313" key="3">
    <source>
        <dbReference type="Proteomes" id="UP000003172"/>
    </source>
</evidence>
<protein>
    <recommendedName>
        <fullName evidence="1">Conserved hypothetical protein CHP02391 domain-containing protein</fullName>
    </recommendedName>
</protein>
<dbReference type="AlphaFoldDB" id="I4FLE3"/>
<feature type="domain" description="Conserved hypothetical protein CHP02391" evidence="1">
    <location>
        <begin position="124"/>
        <end position="245"/>
    </location>
</feature>
<proteinExistence type="predicted"/>
<dbReference type="HOGENOM" id="CLU_069809_0_0_3"/>
<evidence type="ECO:0000259" key="1">
    <source>
        <dbReference type="Pfam" id="PF09509"/>
    </source>
</evidence>
<dbReference type="Pfam" id="PF09509">
    <property type="entry name" value="Hypoth_Ymh"/>
    <property type="match status" value="1"/>
</dbReference>
<dbReference type="InterPro" id="IPR012654">
    <property type="entry name" value="CHP02391"/>
</dbReference>
<gene>
    <name evidence="2" type="ORF">MICAB_2120005</name>
</gene>
<accession>I4FLE3</accession>
<organism evidence="2 3">
    <name type="scientific">Microcystis aeruginosa PCC 9717</name>
    <dbReference type="NCBI Taxonomy" id="1160286"/>
    <lineage>
        <taxon>Bacteria</taxon>
        <taxon>Bacillati</taxon>
        <taxon>Cyanobacteriota</taxon>
        <taxon>Cyanophyceae</taxon>
        <taxon>Oscillatoriophycideae</taxon>
        <taxon>Chroococcales</taxon>
        <taxon>Microcystaceae</taxon>
        <taxon>Microcystis</taxon>
    </lineage>
</organism>
<dbReference type="EMBL" id="CAII01000127">
    <property type="protein sequence ID" value="CCH96468.1"/>
    <property type="molecule type" value="Genomic_DNA"/>
</dbReference>
<dbReference type="Proteomes" id="UP000003172">
    <property type="component" value="Unassembled WGS sequence"/>
</dbReference>
<comment type="caution">
    <text evidence="2">The sequence shown here is derived from an EMBL/GenBank/DDBJ whole genome shotgun (WGS) entry which is preliminary data.</text>
</comment>
<sequence>MVLLIIFGGVNMSLTEKQKNLLRWIVKEVRADHLKEDSIWYYCPTVNSHLWVDYNGFDSTPYVEFATFDILEEYDYVKWQKKDSKSVQYKGALTGKAYEAVDSNFAEPDRSAIPHLIPLTEVEHLDSELWERVRFSVSAGGDNPKAWDTAIRNATVVLEDRMRKLGNIDNINQKATGNGIVNLIFGSNKSVQKDKLPSEELEAYRDLYSGTMKLFRNRYAHRFIDPKPEEGGAIIVFIDLLLKMLDDLDWETENENT</sequence>
<name>I4FLE3_MICAE</name>
<evidence type="ECO:0000313" key="2">
    <source>
        <dbReference type="EMBL" id="CCH96468.1"/>
    </source>
</evidence>
<reference evidence="2 3" key="1">
    <citation type="submission" date="2012-04" db="EMBL/GenBank/DDBJ databases">
        <authorList>
            <person name="Genoscope - CEA"/>
        </authorList>
    </citation>
    <scope>NUCLEOTIDE SEQUENCE [LARGE SCALE GENOMIC DNA]</scope>
    <source>
        <strain evidence="2 3">9717</strain>
    </source>
</reference>